<proteinExistence type="predicted"/>
<evidence type="ECO:0000256" key="7">
    <source>
        <dbReference type="SAM" id="Phobius"/>
    </source>
</evidence>
<evidence type="ECO:0000256" key="6">
    <source>
        <dbReference type="ARBA" id="ARBA00023136"/>
    </source>
</evidence>
<keyword evidence="2" id="KW-0813">Transport</keyword>
<protein>
    <submittedName>
        <fullName evidence="9">Unannotated protein</fullName>
    </submittedName>
</protein>
<evidence type="ECO:0000256" key="5">
    <source>
        <dbReference type="ARBA" id="ARBA00022989"/>
    </source>
</evidence>
<dbReference type="PANTHER" id="PTHR23513">
    <property type="entry name" value="INTEGRAL MEMBRANE EFFLUX PROTEIN-RELATED"/>
    <property type="match status" value="1"/>
</dbReference>
<feature type="transmembrane region" description="Helical" evidence="7">
    <location>
        <begin position="51"/>
        <end position="70"/>
    </location>
</feature>
<evidence type="ECO:0000256" key="2">
    <source>
        <dbReference type="ARBA" id="ARBA00022448"/>
    </source>
</evidence>
<dbReference type="InterPro" id="IPR020846">
    <property type="entry name" value="MFS_dom"/>
</dbReference>
<evidence type="ECO:0000256" key="3">
    <source>
        <dbReference type="ARBA" id="ARBA00022475"/>
    </source>
</evidence>
<dbReference type="Gene3D" id="1.20.1250.20">
    <property type="entry name" value="MFS general substrate transporter like domains"/>
    <property type="match status" value="1"/>
</dbReference>
<gene>
    <name evidence="9" type="ORF">UFOPK4049_00984</name>
</gene>
<dbReference type="AlphaFoldDB" id="A0A6J7Q269"/>
<keyword evidence="3" id="KW-1003">Cell membrane</keyword>
<feature type="transmembrane region" description="Helical" evidence="7">
    <location>
        <begin position="224"/>
        <end position="244"/>
    </location>
</feature>
<comment type="subcellular location">
    <subcellularLocation>
        <location evidence="1">Cell membrane</location>
        <topology evidence="1">Multi-pass membrane protein</topology>
    </subcellularLocation>
</comment>
<feature type="transmembrane region" description="Helical" evidence="7">
    <location>
        <begin position="347"/>
        <end position="369"/>
    </location>
</feature>
<dbReference type="InterPro" id="IPR036259">
    <property type="entry name" value="MFS_trans_sf"/>
</dbReference>
<feature type="transmembrane region" description="Helical" evidence="7">
    <location>
        <begin position="82"/>
        <end position="103"/>
    </location>
</feature>
<keyword evidence="6 7" id="KW-0472">Membrane</keyword>
<accession>A0A6J7Q269</accession>
<dbReference type="PANTHER" id="PTHR23513:SF11">
    <property type="entry name" value="STAPHYLOFERRIN A TRANSPORTER"/>
    <property type="match status" value="1"/>
</dbReference>
<feature type="transmembrane region" description="Helical" evidence="7">
    <location>
        <begin position="375"/>
        <end position="397"/>
    </location>
</feature>
<dbReference type="EMBL" id="CAFBPB010000139">
    <property type="protein sequence ID" value="CAB5010119.1"/>
    <property type="molecule type" value="Genomic_DNA"/>
</dbReference>
<dbReference type="InterPro" id="IPR010290">
    <property type="entry name" value="TM_effector"/>
</dbReference>
<dbReference type="SUPFAM" id="SSF103473">
    <property type="entry name" value="MFS general substrate transporter"/>
    <property type="match status" value="1"/>
</dbReference>
<feature type="domain" description="Major facilitator superfamily (MFS) profile" evidence="8">
    <location>
        <begin position="16"/>
        <end position="401"/>
    </location>
</feature>
<dbReference type="PROSITE" id="PS50850">
    <property type="entry name" value="MFS"/>
    <property type="match status" value="1"/>
</dbReference>
<dbReference type="GO" id="GO:0022857">
    <property type="term" value="F:transmembrane transporter activity"/>
    <property type="evidence" value="ECO:0007669"/>
    <property type="project" value="InterPro"/>
</dbReference>
<dbReference type="Pfam" id="PF05977">
    <property type="entry name" value="MFS_3"/>
    <property type="match status" value="1"/>
</dbReference>
<evidence type="ECO:0000313" key="9">
    <source>
        <dbReference type="EMBL" id="CAB5010119.1"/>
    </source>
</evidence>
<reference evidence="9" key="1">
    <citation type="submission" date="2020-05" db="EMBL/GenBank/DDBJ databases">
        <authorList>
            <person name="Chiriac C."/>
            <person name="Salcher M."/>
            <person name="Ghai R."/>
            <person name="Kavagutti S V."/>
        </authorList>
    </citation>
    <scope>NUCLEOTIDE SEQUENCE</scope>
</reference>
<evidence type="ECO:0000256" key="4">
    <source>
        <dbReference type="ARBA" id="ARBA00022692"/>
    </source>
</evidence>
<dbReference type="CDD" id="cd06173">
    <property type="entry name" value="MFS_MefA_like"/>
    <property type="match status" value="1"/>
</dbReference>
<dbReference type="GO" id="GO:0005886">
    <property type="term" value="C:plasma membrane"/>
    <property type="evidence" value="ECO:0007669"/>
    <property type="project" value="UniProtKB-SubCell"/>
</dbReference>
<evidence type="ECO:0000256" key="1">
    <source>
        <dbReference type="ARBA" id="ARBA00004651"/>
    </source>
</evidence>
<evidence type="ECO:0000259" key="8">
    <source>
        <dbReference type="PROSITE" id="PS50850"/>
    </source>
</evidence>
<feature type="transmembrane region" description="Helical" evidence="7">
    <location>
        <begin position="256"/>
        <end position="277"/>
    </location>
</feature>
<keyword evidence="5 7" id="KW-1133">Transmembrane helix</keyword>
<keyword evidence="4 7" id="KW-0812">Transmembrane</keyword>
<feature type="transmembrane region" description="Helical" evidence="7">
    <location>
        <begin position="166"/>
        <end position="192"/>
    </location>
</feature>
<feature type="transmembrane region" description="Helical" evidence="7">
    <location>
        <begin position="289"/>
        <end position="307"/>
    </location>
</feature>
<organism evidence="9">
    <name type="scientific">freshwater metagenome</name>
    <dbReference type="NCBI Taxonomy" id="449393"/>
    <lineage>
        <taxon>unclassified sequences</taxon>
        <taxon>metagenomes</taxon>
        <taxon>ecological metagenomes</taxon>
    </lineage>
</organism>
<sequence>MRVNETGNLRALRHRNFRILFFANATSNVGSWMQRIAQDWLTLELTHSGTYLGFVTAVQFLPVIFLSMHGGAFADRMNKRKVLIYTNIAGGLSGAALGILVVAHMVQIWHVFFFACTLGISGAIDNPVRQSFNSEIVGHEDIANAVSLNSANFNAGRLIGPAISGWLIAAFGTGPSFLINAFTYIFVIMALLKMREKDFFIKERKASAGKIREAWSYIQARPDLQAIMCIVFFQATFGLNFQIFNALSATKIFHRGPASFGLLGTMIAVGSLSGAILSARMERFKSPTFIIKGSICFGCSIAILSIMPNYTAYALWLPVCGFTALMTMIRANALMQIHSDPAIRGRVMGIYLFIFMGGTPFGSPIIGWLAEVIGVRPTIAIGGIVTALAALTTWFIYRNRMEVPTDFSIDVVLPPTYNN</sequence>
<feature type="transmembrane region" description="Helical" evidence="7">
    <location>
        <begin position="313"/>
        <end position="335"/>
    </location>
</feature>
<name>A0A6J7Q269_9ZZZZ</name>